<dbReference type="EMBL" id="JFZZ01000007">
    <property type="protein sequence ID" value="KAL00039.1"/>
    <property type="molecule type" value="Genomic_DNA"/>
</dbReference>
<protein>
    <submittedName>
        <fullName evidence="2">Virulence factor BrkB domain protein</fullName>
    </submittedName>
</protein>
<gene>
    <name evidence="2" type="ORF">L497_3286</name>
</gene>
<sequence>MPWRHVVPGAIVRAAPAYGAVGSLMALLLWIYYSAQIFFFGAVVTRQRALRARRVEGEAAAAASA</sequence>
<proteinExistence type="predicted"/>
<reference evidence="2 3" key="1">
    <citation type="submission" date="2014-03" db="EMBL/GenBank/DDBJ databases">
        <title>Genome sequence of Bordetella holmseii.</title>
        <authorList>
            <person name="Harvill E."/>
            <person name="Goodfield L.L."/>
            <person name="Ivanov Y."/>
            <person name="Meyer J.A."/>
            <person name="Newth C."/>
            <person name="Cassiday P."/>
            <person name="Tondella M.L."/>
            <person name="Liao P."/>
            <person name="Zimmerman J."/>
            <person name="Meert K."/>
            <person name="Wessel D."/>
            <person name="Berger J."/>
            <person name="Dean J.M."/>
            <person name="Holubkov R."/>
            <person name="Burr J."/>
            <person name="Liu T."/>
            <person name="Brinkac L.M."/>
            <person name="Sanka R."/>
            <person name="Kim M."/>
            <person name="Losada L."/>
        </authorList>
    </citation>
    <scope>NUCLEOTIDE SEQUENCE [LARGE SCALE GENOMIC DNA]</scope>
    <source>
        <strain evidence="2 3">CDC-H585-BH</strain>
    </source>
</reference>
<name>A0A158M9T6_9BORD</name>
<dbReference type="PATRIC" id="fig|1331206.3.peg.139"/>
<feature type="transmembrane region" description="Helical" evidence="1">
    <location>
        <begin position="20"/>
        <end position="44"/>
    </location>
</feature>
<dbReference type="AlphaFoldDB" id="A0A158M9T6"/>
<dbReference type="Proteomes" id="UP000026682">
    <property type="component" value="Unassembled WGS sequence"/>
</dbReference>
<dbReference type="STRING" id="35814.BBB42_01140"/>
<evidence type="ECO:0000256" key="1">
    <source>
        <dbReference type="SAM" id="Phobius"/>
    </source>
</evidence>
<organism evidence="2 3">
    <name type="scientific">Bordetella holmesii CDC-H585-BH</name>
    <dbReference type="NCBI Taxonomy" id="1331206"/>
    <lineage>
        <taxon>Bacteria</taxon>
        <taxon>Pseudomonadati</taxon>
        <taxon>Pseudomonadota</taxon>
        <taxon>Betaproteobacteria</taxon>
        <taxon>Burkholderiales</taxon>
        <taxon>Alcaligenaceae</taxon>
        <taxon>Bordetella</taxon>
    </lineage>
</organism>
<evidence type="ECO:0000313" key="3">
    <source>
        <dbReference type="Proteomes" id="UP000026682"/>
    </source>
</evidence>
<keyword evidence="1" id="KW-0472">Membrane</keyword>
<keyword evidence="1" id="KW-0812">Transmembrane</keyword>
<accession>A0A158M9T6</accession>
<keyword evidence="1" id="KW-1133">Transmembrane helix</keyword>
<evidence type="ECO:0000313" key="2">
    <source>
        <dbReference type="EMBL" id="KAL00039.1"/>
    </source>
</evidence>
<comment type="caution">
    <text evidence="2">The sequence shown here is derived from an EMBL/GenBank/DDBJ whole genome shotgun (WGS) entry which is preliminary data.</text>
</comment>